<dbReference type="Proteomes" id="UP000316476">
    <property type="component" value="Unassembled WGS sequence"/>
</dbReference>
<dbReference type="EMBL" id="SJPZ01000002">
    <property type="protein sequence ID" value="TWU62975.1"/>
    <property type="molecule type" value="Genomic_DNA"/>
</dbReference>
<evidence type="ECO:0000313" key="2">
    <source>
        <dbReference type="Proteomes" id="UP000316476"/>
    </source>
</evidence>
<organism evidence="1 2">
    <name type="scientific">Crateriforma conspicua</name>
    <dbReference type="NCBI Taxonomy" id="2527996"/>
    <lineage>
        <taxon>Bacteria</taxon>
        <taxon>Pseudomonadati</taxon>
        <taxon>Planctomycetota</taxon>
        <taxon>Planctomycetia</taxon>
        <taxon>Planctomycetales</taxon>
        <taxon>Planctomycetaceae</taxon>
        <taxon>Crateriforma</taxon>
    </lineage>
</organism>
<protein>
    <submittedName>
        <fullName evidence="1">Uncharacterized protein</fullName>
    </submittedName>
</protein>
<dbReference type="AlphaFoldDB" id="A0A5C6FL76"/>
<reference evidence="1 2" key="1">
    <citation type="submission" date="2019-02" db="EMBL/GenBank/DDBJ databases">
        <title>Deep-cultivation of Planctomycetes and their phenomic and genomic characterization uncovers novel biology.</title>
        <authorList>
            <person name="Wiegand S."/>
            <person name="Jogler M."/>
            <person name="Boedeker C."/>
            <person name="Pinto D."/>
            <person name="Vollmers J."/>
            <person name="Rivas-Marin E."/>
            <person name="Kohn T."/>
            <person name="Peeters S.H."/>
            <person name="Heuer A."/>
            <person name="Rast P."/>
            <person name="Oberbeckmann S."/>
            <person name="Bunk B."/>
            <person name="Jeske O."/>
            <person name="Meyerdierks A."/>
            <person name="Storesund J.E."/>
            <person name="Kallscheuer N."/>
            <person name="Luecker S."/>
            <person name="Lage O.M."/>
            <person name="Pohl T."/>
            <person name="Merkel B.J."/>
            <person name="Hornburger P."/>
            <person name="Mueller R.-W."/>
            <person name="Bruemmer F."/>
            <person name="Labrenz M."/>
            <person name="Spormann A.M."/>
            <person name="Op Den Camp H."/>
            <person name="Overmann J."/>
            <person name="Amann R."/>
            <person name="Jetten M.S.M."/>
            <person name="Mascher T."/>
            <person name="Medema M.H."/>
            <person name="Devos D.P."/>
            <person name="Kaster A.-K."/>
            <person name="Ovreas L."/>
            <person name="Rohde M."/>
            <person name="Galperin M.Y."/>
            <person name="Jogler C."/>
        </authorList>
    </citation>
    <scope>NUCLEOTIDE SEQUENCE [LARGE SCALE GENOMIC DNA]</scope>
    <source>
        <strain evidence="1 2">V7</strain>
    </source>
</reference>
<accession>A0A5C6FL76</accession>
<evidence type="ECO:0000313" key="1">
    <source>
        <dbReference type="EMBL" id="TWU62975.1"/>
    </source>
</evidence>
<comment type="caution">
    <text evidence="1">The sequence shown here is derived from an EMBL/GenBank/DDBJ whole genome shotgun (WGS) entry which is preliminary data.</text>
</comment>
<dbReference type="RefSeq" id="WP_197138220.1">
    <property type="nucleotide sequence ID" value="NZ_SJPZ01000002.1"/>
</dbReference>
<sequence>MLTIESTVCETSPVVDLKPAKPQVSQNETALSDAEVFRRVAEIRSGWSVDERVERRMEADRRFERLMDMLTTPCDQ</sequence>
<name>A0A5C6FL76_9PLAN</name>
<gene>
    <name evidence="1" type="ORF">V7x_47120</name>
</gene>
<proteinExistence type="predicted"/>